<dbReference type="Gene3D" id="3.30.420.10">
    <property type="entry name" value="Ribonuclease H-like superfamily/Ribonuclease H"/>
    <property type="match status" value="1"/>
</dbReference>
<comment type="function">
    <text evidence="17">In addition to polymerase activity, this DNA polymerase exhibits 3'-5' and 5'-3' exonuclease activity.</text>
</comment>
<dbReference type="CDD" id="cd08637">
    <property type="entry name" value="DNA_pol_A_pol_I_C"/>
    <property type="match status" value="1"/>
</dbReference>
<keyword evidence="6 17" id="KW-0548">Nucleotidyltransferase</keyword>
<dbReference type="InterPro" id="IPR019760">
    <property type="entry name" value="DNA-dir_DNA_pol_A_CS"/>
</dbReference>
<evidence type="ECO:0000256" key="15">
    <source>
        <dbReference type="ARBA" id="ARBA00049244"/>
    </source>
</evidence>
<keyword evidence="7 17" id="KW-0235">DNA replication</keyword>
<dbReference type="InterPro" id="IPR043502">
    <property type="entry name" value="DNA/RNA_pol_sf"/>
</dbReference>
<evidence type="ECO:0000256" key="2">
    <source>
        <dbReference type="ARBA" id="ARBA00011541"/>
    </source>
</evidence>
<dbReference type="CDD" id="cd09898">
    <property type="entry name" value="H3TH_53EXO"/>
    <property type="match status" value="1"/>
</dbReference>
<keyword evidence="14 17" id="KW-0234">DNA repair</keyword>
<evidence type="ECO:0000256" key="17">
    <source>
        <dbReference type="RuleBase" id="RU004460"/>
    </source>
</evidence>
<dbReference type="SMART" id="SM00474">
    <property type="entry name" value="35EXOc"/>
    <property type="match status" value="1"/>
</dbReference>
<keyword evidence="23" id="KW-1185">Reference proteome</keyword>
<dbReference type="SUPFAM" id="SSF47807">
    <property type="entry name" value="5' to 3' exonuclease, C-terminal subdomain"/>
    <property type="match status" value="1"/>
</dbReference>
<name>A0ABQ0C6Q0_9PROT</name>
<dbReference type="Gene3D" id="3.30.70.370">
    <property type="match status" value="1"/>
</dbReference>
<comment type="catalytic activity">
    <reaction evidence="15 17">
        <text>DNA(n) + a 2'-deoxyribonucleoside 5'-triphosphate = DNA(n+1) + diphosphate</text>
        <dbReference type="Rhea" id="RHEA:22508"/>
        <dbReference type="Rhea" id="RHEA-COMP:17339"/>
        <dbReference type="Rhea" id="RHEA-COMP:17340"/>
        <dbReference type="ChEBI" id="CHEBI:33019"/>
        <dbReference type="ChEBI" id="CHEBI:61560"/>
        <dbReference type="ChEBI" id="CHEBI:173112"/>
        <dbReference type="EC" id="2.7.7.7"/>
    </reaction>
</comment>
<dbReference type="InterPro" id="IPR036279">
    <property type="entry name" value="5-3_exonuclease_C_sf"/>
</dbReference>
<keyword evidence="12 17" id="KW-0239">DNA-directed DNA polymerase</keyword>
<evidence type="ECO:0000256" key="4">
    <source>
        <dbReference type="ARBA" id="ARBA00020311"/>
    </source>
</evidence>
<evidence type="ECO:0000256" key="11">
    <source>
        <dbReference type="ARBA" id="ARBA00022839"/>
    </source>
</evidence>
<feature type="domain" description="DNA-directed DNA polymerase family A palm" evidence="21">
    <location>
        <begin position="688"/>
        <end position="894"/>
    </location>
</feature>
<dbReference type="PANTHER" id="PTHR10133">
    <property type="entry name" value="DNA POLYMERASE I"/>
    <property type="match status" value="1"/>
</dbReference>
<dbReference type="InterPro" id="IPR036397">
    <property type="entry name" value="RNaseH_sf"/>
</dbReference>
<dbReference type="Pfam" id="PF01367">
    <property type="entry name" value="5_3_exonuc"/>
    <property type="match status" value="1"/>
</dbReference>
<evidence type="ECO:0000256" key="7">
    <source>
        <dbReference type="ARBA" id="ARBA00022705"/>
    </source>
</evidence>
<dbReference type="InterPro" id="IPR029060">
    <property type="entry name" value="PIN-like_dom_sf"/>
</dbReference>
<dbReference type="InterPro" id="IPR020046">
    <property type="entry name" value="5-3_exonucl_a-hlix_arch_N"/>
</dbReference>
<dbReference type="InterPro" id="IPR002421">
    <property type="entry name" value="5-3_exonuclease"/>
</dbReference>
<evidence type="ECO:0000256" key="18">
    <source>
        <dbReference type="SAM" id="MobiDB-lite"/>
    </source>
</evidence>
<evidence type="ECO:0000256" key="5">
    <source>
        <dbReference type="ARBA" id="ARBA00022679"/>
    </source>
</evidence>
<evidence type="ECO:0000256" key="1">
    <source>
        <dbReference type="ARBA" id="ARBA00007705"/>
    </source>
</evidence>
<proteinExistence type="inferred from homology"/>
<dbReference type="Gene3D" id="3.40.50.1010">
    <property type="entry name" value="5'-nuclease"/>
    <property type="match status" value="1"/>
</dbReference>
<evidence type="ECO:0000256" key="6">
    <source>
        <dbReference type="ARBA" id="ARBA00022695"/>
    </source>
</evidence>
<feature type="domain" description="5'-3' exonuclease" evidence="20">
    <location>
        <begin position="1"/>
        <end position="253"/>
    </location>
</feature>
<organism evidence="22 23">
    <name type="scientific">Candidatus Magnetaquiglobus chichijimensis</name>
    <dbReference type="NCBI Taxonomy" id="3141448"/>
    <lineage>
        <taxon>Bacteria</taxon>
        <taxon>Pseudomonadati</taxon>
        <taxon>Pseudomonadota</taxon>
        <taxon>Magnetococcia</taxon>
        <taxon>Magnetococcales</taxon>
        <taxon>Candidatus Magnetaquicoccaceae</taxon>
        <taxon>Candidatus Magnetaquiglobus</taxon>
    </lineage>
</organism>
<dbReference type="InterPro" id="IPR001098">
    <property type="entry name" value="DNA-dir_DNA_pol_A_palm_dom"/>
</dbReference>
<protein>
    <recommendedName>
        <fullName evidence="4 16">DNA polymerase I</fullName>
        <ecNumber evidence="3 16">2.7.7.7</ecNumber>
    </recommendedName>
</protein>
<comment type="subunit">
    <text evidence="2">Single-chain monomer with multiple functions.</text>
</comment>
<dbReference type="Pfam" id="PF02739">
    <property type="entry name" value="5_3_exonuc_N"/>
    <property type="match status" value="1"/>
</dbReference>
<dbReference type="EC" id="2.7.7.7" evidence="3 16"/>
<dbReference type="Gene3D" id="1.20.1060.10">
    <property type="entry name" value="Taq DNA Polymerase, Chain T, domain 4"/>
    <property type="match status" value="1"/>
</dbReference>
<dbReference type="NCBIfam" id="TIGR00593">
    <property type="entry name" value="pola"/>
    <property type="match status" value="1"/>
</dbReference>
<sequence length="930" mass="102468">MDGSGFLYRAFYGVKQLARRDGFPTNAIFGFLKMIRKVVHDHKPEYLGMVFDAGGPVFRHGIYPEYKANRQAMPDDLKAQVPVIRRLVSAWNVPIFERGGHEADDLIATLARAAERDGWEVVVVTGDKDLSQIVSERIRILDPGKEQWIGPAEVQEKWGVPVERLTQAMALIGDTSDNIPGVPGVGPKLAAGLIGQFGDLETLFARVAEVSRPALRQTLSDPEVARLAWLSLRLVTVDDAMELPFEPEALKRRPPDREALRALLTEMEFLSELRDLDRWAPAGAERVTPPGRTDPCQVPGDQSAGGITPPGRTDPPSDPLEPTGELPGSGYRAITDAATWAGFLERLRLRPAFALDTETTGLDPSQAELVGLSIAWRAGEAWYIPVGHVPEAAPDGQLARERVLADLKPILEDPRIAKHGQNSQFEYAILRRYGITLTGIGSDTMLLSGLLHGQTRRHNLDALALAELGRQTISFKEVAGVGKKQVTFDRVALSEAVPYACEDAEVAWLLTERMAPRLAEVPSLTRLYETVERPLIPVLGEMELAGALVDRAALERLSEDFSVRRAALTRQIHDKAGLEFNINSTQQLGEILFNRMGIKGGKRTKTGFSTDVEVLTRLSEEGHELPGLVLEYRGLTKLQSTYTDALTAQLDPRTGRIHTRYNQAATLTGRLSSSDPNLQNIPVRRPEGKAIRAAFIAPPGSVLLSADYSQIELRLLAHLGDIPRLKAAFEQGLDIHAATAAELFGSAPDQVDAEARRLAKTINFGLIYGMSPYGLAKRLGISVGEAFNYMDLYFSRYNGVKAHMERTIRFAREHGYVETLGGRRCFVADIDHTNRNLRELAERTAINAPLQGSAADLIKLAMIRLQRALRDAGLKSRLILQVHDELVLEVPETELEQVRSVTRDAMEQAMNLSVPLRVDMGVGANWAEAH</sequence>
<dbReference type="PROSITE" id="PS00447">
    <property type="entry name" value="DNA_POLYMERASE_A"/>
    <property type="match status" value="1"/>
</dbReference>
<accession>A0ABQ0C6Q0</accession>
<dbReference type="CDD" id="cd06139">
    <property type="entry name" value="DNA_polA_I_Ecoli_like_exo"/>
    <property type="match status" value="1"/>
</dbReference>
<keyword evidence="10 17" id="KW-0378">Hydrolase</keyword>
<dbReference type="InterPro" id="IPR002562">
    <property type="entry name" value="3'-5'_exonuclease_dom"/>
</dbReference>
<evidence type="ECO:0000256" key="9">
    <source>
        <dbReference type="ARBA" id="ARBA00022763"/>
    </source>
</evidence>
<evidence type="ECO:0000256" key="8">
    <source>
        <dbReference type="ARBA" id="ARBA00022722"/>
    </source>
</evidence>
<dbReference type="SUPFAM" id="SSF56672">
    <property type="entry name" value="DNA/RNA polymerases"/>
    <property type="match status" value="1"/>
</dbReference>
<feature type="region of interest" description="Disordered" evidence="18">
    <location>
        <begin position="281"/>
        <end position="329"/>
    </location>
</feature>
<dbReference type="InterPro" id="IPR002298">
    <property type="entry name" value="DNA_polymerase_A"/>
</dbReference>
<evidence type="ECO:0000256" key="13">
    <source>
        <dbReference type="ARBA" id="ARBA00023125"/>
    </source>
</evidence>
<dbReference type="SMART" id="SM00475">
    <property type="entry name" value="53EXOc"/>
    <property type="match status" value="1"/>
</dbReference>
<dbReference type="PRINTS" id="PR00868">
    <property type="entry name" value="DNAPOLI"/>
</dbReference>
<dbReference type="InterPro" id="IPR008918">
    <property type="entry name" value="HhH2"/>
</dbReference>
<dbReference type="Proteomes" id="UP001628193">
    <property type="component" value="Unassembled WGS sequence"/>
</dbReference>
<reference evidence="22 23" key="2">
    <citation type="submission" date="2024-09" db="EMBL/GenBank/DDBJ databases">
        <title>Draft genome sequence of Candidatus Magnetaquicoccaceae bacterium FCR-1.</title>
        <authorList>
            <person name="Shimoshige H."/>
            <person name="Shimamura S."/>
            <person name="Taoka A."/>
            <person name="Kobayashi H."/>
            <person name="Maekawa T."/>
        </authorList>
    </citation>
    <scope>NUCLEOTIDE SEQUENCE [LARGE SCALE GENOMIC DNA]</scope>
    <source>
        <strain evidence="22 23">FCR-1</strain>
    </source>
</reference>
<keyword evidence="8" id="KW-0540">Nuclease</keyword>
<feature type="domain" description="3'-5' exonuclease" evidence="19">
    <location>
        <begin position="331"/>
        <end position="519"/>
    </location>
</feature>
<dbReference type="PANTHER" id="PTHR10133:SF27">
    <property type="entry name" value="DNA POLYMERASE NU"/>
    <property type="match status" value="1"/>
</dbReference>
<evidence type="ECO:0000256" key="16">
    <source>
        <dbReference type="NCBIfam" id="TIGR00593"/>
    </source>
</evidence>
<gene>
    <name evidence="17 22" type="primary">polA</name>
    <name evidence="22" type="ORF">SIID45300_00865</name>
</gene>
<comment type="similarity">
    <text evidence="1 17">Belongs to the DNA polymerase type-A family.</text>
</comment>
<evidence type="ECO:0000256" key="14">
    <source>
        <dbReference type="ARBA" id="ARBA00023204"/>
    </source>
</evidence>
<dbReference type="CDD" id="cd09859">
    <property type="entry name" value="PIN_53EXO"/>
    <property type="match status" value="1"/>
</dbReference>
<dbReference type="InterPro" id="IPR020045">
    <property type="entry name" value="DNA_polI_H3TH"/>
</dbReference>
<evidence type="ECO:0000259" key="21">
    <source>
        <dbReference type="SMART" id="SM00482"/>
    </source>
</evidence>
<keyword evidence="11 17" id="KW-0269">Exonuclease</keyword>
<evidence type="ECO:0000256" key="12">
    <source>
        <dbReference type="ARBA" id="ARBA00022932"/>
    </source>
</evidence>
<dbReference type="SUPFAM" id="SSF88723">
    <property type="entry name" value="PIN domain-like"/>
    <property type="match status" value="1"/>
</dbReference>
<evidence type="ECO:0000256" key="10">
    <source>
        <dbReference type="ARBA" id="ARBA00022801"/>
    </source>
</evidence>
<evidence type="ECO:0000256" key="3">
    <source>
        <dbReference type="ARBA" id="ARBA00012417"/>
    </source>
</evidence>
<evidence type="ECO:0000259" key="19">
    <source>
        <dbReference type="SMART" id="SM00474"/>
    </source>
</evidence>
<evidence type="ECO:0000259" key="20">
    <source>
        <dbReference type="SMART" id="SM00475"/>
    </source>
</evidence>
<keyword evidence="13 17" id="KW-0238">DNA-binding</keyword>
<dbReference type="Pfam" id="PF01612">
    <property type="entry name" value="DNA_pol_A_exo1"/>
    <property type="match status" value="1"/>
</dbReference>
<evidence type="ECO:0000313" key="22">
    <source>
        <dbReference type="EMBL" id="GAB0056557.1"/>
    </source>
</evidence>
<reference evidence="22 23" key="1">
    <citation type="submission" date="2024-05" db="EMBL/GenBank/DDBJ databases">
        <authorList>
            <consortium name="Candidatus Magnetaquicoccaceae bacterium FCR-1 genome sequencing consortium"/>
            <person name="Shimoshige H."/>
            <person name="Shimamura S."/>
            <person name="Taoka A."/>
            <person name="Kobayashi H."/>
            <person name="Maekawa T."/>
        </authorList>
    </citation>
    <scope>NUCLEOTIDE SEQUENCE [LARGE SCALE GENOMIC DNA]</scope>
    <source>
        <strain evidence="22 23">FCR-1</strain>
    </source>
</reference>
<dbReference type="InterPro" id="IPR012337">
    <property type="entry name" value="RNaseH-like_sf"/>
</dbReference>
<dbReference type="Gene3D" id="1.10.150.20">
    <property type="entry name" value="5' to 3' exonuclease, C-terminal subdomain"/>
    <property type="match status" value="2"/>
</dbReference>
<evidence type="ECO:0000313" key="23">
    <source>
        <dbReference type="Proteomes" id="UP001628193"/>
    </source>
</evidence>
<dbReference type="EMBL" id="BAAFGK010000003">
    <property type="protein sequence ID" value="GAB0056557.1"/>
    <property type="molecule type" value="Genomic_DNA"/>
</dbReference>
<dbReference type="InterPro" id="IPR018320">
    <property type="entry name" value="DNA_polymerase_1"/>
</dbReference>
<dbReference type="SMART" id="SM00279">
    <property type="entry name" value="HhH2"/>
    <property type="match status" value="1"/>
</dbReference>
<keyword evidence="5 17" id="KW-0808">Transferase</keyword>
<dbReference type="NCBIfam" id="NF004397">
    <property type="entry name" value="PRK05755.1"/>
    <property type="match status" value="1"/>
</dbReference>
<dbReference type="SMART" id="SM00482">
    <property type="entry name" value="POLAc"/>
    <property type="match status" value="1"/>
</dbReference>
<comment type="caution">
    <text evidence="22">The sequence shown here is derived from an EMBL/GenBank/DDBJ whole genome shotgun (WGS) entry which is preliminary data.</text>
</comment>
<dbReference type="Pfam" id="PF00476">
    <property type="entry name" value="DNA_pol_A"/>
    <property type="match status" value="1"/>
</dbReference>
<dbReference type="GO" id="GO:0003887">
    <property type="term" value="F:DNA-directed DNA polymerase activity"/>
    <property type="evidence" value="ECO:0007669"/>
    <property type="project" value="UniProtKB-EC"/>
</dbReference>
<dbReference type="SUPFAM" id="SSF53098">
    <property type="entry name" value="Ribonuclease H-like"/>
    <property type="match status" value="1"/>
</dbReference>
<keyword evidence="9 17" id="KW-0227">DNA damage</keyword>